<dbReference type="SUPFAM" id="SSF51412">
    <property type="entry name" value="Inosine monophosphate dehydrogenase (IMPDH)"/>
    <property type="match status" value="1"/>
</dbReference>
<gene>
    <name evidence="4" type="ORF">GCT13_32130</name>
</gene>
<evidence type="ECO:0000256" key="1">
    <source>
        <dbReference type="ARBA" id="ARBA00022630"/>
    </source>
</evidence>
<evidence type="ECO:0000313" key="4">
    <source>
        <dbReference type="EMBL" id="MPW21395.1"/>
    </source>
</evidence>
<protein>
    <submittedName>
        <fullName evidence="4">Nitronate monooxygenase</fullName>
    </submittedName>
</protein>
<dbReference type="EMBL" id="WHNP01000043">
    <property type="protein sequence ID" value="MPW21395.1"/>
    <property type="molecule type" value="Genomic_DNA"/>
</dbReference>
<dbReference type="AlphaFoldDB" id="A0A7X1NG75"/>
<dbReference type="Gene3D" id="3.20.20.70">
    <property type="entry name" value="Aldolase class I"/>
    <property type="match status" value="1"/>
</dbReference>
<accession>A0A7X1NG75</accession>
<name>A0A7X1NG75_9BURK</name>
<dbReference type="InterPro" id="IPR004136">
    <property type="entry name" value="NMO"/>
</dbReference>
<sequence length="354" mass="37096">MQTECKPIRSSTLETRITRLFGIDHPIICSGMSHIAVPELVAAVSEAGGLGILATAPLPPESTRESIRRVRAITSRPFGINITMLTAFASGNVRVALEERVPVVNLSLGRSQQIADAVHAYGGMIVNTVTTEKHARAAQAAGADALIVTGHEAAGHGGAATSLTLVPAVRDAVELPIIAAGGFADGRGLVAALALGADAIAMGTRFALSLESPLHAHAKDTAISKSVTDTLYSPNFDGIPCRVMDTRAARKRARRAISFIEAVPSALASAAQLGMSLPQIFRMAFVRPANLVQQVQIGALTKSTLLSIRKGDMERGILPIGQVQGLIDEVLSASAIIQRALNEAEEIQNRMVSA</sequence>
<keyword evidence="4" id="KW-0503">Monooxygenase</keyword>
<dbReference type="Pfam" id="PF03060">
    <property type="entry name" value="NMO"/>
    <property type="match status" value="2"/>
</dbReference>
<dbReference type="GO" id="GO:0018580">
    <property type="term" value="F:nitronate monooxygenase activity"/>
    <property type="evidence" value="ECO:0007669"/>
    <property type="project" value="InterPro"/>
</dbReference>
<comment type="caution">
    <text evidence="4">The sequence shown here is derived from an EMBL/GenBank/DDBJ whole genome shotgun (WGS) entry which is preliminary data.</text>
</comment>
<evidence type="ECO:0000313" key="5">
    <source>
        <dbReference type="Proteomes" id="UP000484381"/>
    </source>
</evidence>
<keyword evidence="2" id="KW-0288">FMN</keyword>
<reference evidence="4 5" key="1">
    <citation type="submission" date="2019-10" db="EMBL/GenBank/DDBJ databases">
        <title>Paraburkholderia sp. isolated from nodules of Mimosa pudica from Brazilian Atlantic Forest soils.</title>
        <authorList>
            <person name="Paulitsch F."/>
            <person name="Hungria M."/>
            <person name="Dall'Agnol R."/>
        </authorList>
    </citation>
    <scope>NUCLEOTIDE SEQUENCE [LARGE SCALE GENOMIC DNA]</scope>
    <source>
        <strain evidence="4 5">CNPSo 3157</strain>
    </source>
</reference>
<dbReference type="PANTHER" id="PTHR32332:SF20">
    <property type="entry name" value="2-NITROPROPANE DIOXYGENASE-LIKE PROTEIN"/>
    <property type="match status" value="1"/>
</dbReference>
<dbReference type="InterPro" id="IPR013785">
    <property type="entry name" value="Aldolase_TIM"/>
</dbReference>
<evidence type="ECO:0000256" key="2">
    <source>
        <dbReference type="ARBA" id="ARBA00022643"/>
    </source>
</evidence>
<dbReference type="PANTHER" id="PTHR32332">
    <property type="entry name" value="2-NITROPROPANE DIOXYGENASE"/>
    <property type="match status" value="1"/>
</dbReference>
<organism evidence="4 5">
    <name type="scientific">Paraburkholderia franconis</name>
    <dbReference type="NCBI Taxonomy" id="2654983"/>
    <lineage>
        <taxon>Bacteria</taxon>
        <taxon>Pseudomonadati</taxon>
        <taxon>Pseudomonadota</taxon>
        <taxon>Betaproteobacteria</taxon>
        <taxon>Burkholderiales</taxon>
        <taxon>Burkholderiaceae</taxon>
        <taxon>Paraburkholderia</taxon>
    </lineage>
</organism>
<evidence type="ECO:0000256" key="3">
    <source>
        <dbReference type="ARBA" id="ARBA00023002"/>
    </source>
</evidence>
<keyword evidence="5" id="KW-1185">Reference proteome</keyword>
<keyword evidence="1" id="KW-0285">Flavoprotein</keyword>
<proteinExistence type="predicted"/>
<dbReference type="Proteomes" id="UP000484381">
    <property type="component" value="Unassembled WGS sequence"/>
</dbReference>
<dbReference type="CDD" id="cd04730">
    <property type="entry name" value="NPD_like"/>
    <property type="match status" value="1"/>
</dbReference>
<keyword evidence="3" id="KW-0560">Oxidoreductase</keyword>